<reference evidence="8" key="1">
    <citation type="journal article" date="2011" name="Proc. Natl. Acad. Sci. U.S.A.">
        <title>Obligate biotrophy features unraveled by the genomic analysis of rust fungi.</title>
        <authorList>
            <person name="Duplessis S."/>
            <person name="Cuomo C.A."/>
            <person name="Lin Y.-C."/>
            <person name="Aerts A."/>
            <person name="Tisserant E."/>
            <person name="Veneault-Fourrey C."/>
            <person name="Joly D.L."/>
            <person name="Hacquard S."/>
            <person name="Amselem J."/>
            <person name="Cantarel B.L."/>
            <person name="Chiu R."/>
            <person name="Coutinho P.M."/>
            <person name="Feau N."/>
            <person name="Field M."/>
            <person name="Frey P."/>
            <person name="Gelhaye E."/>
            <person name="Goldberg J."/>
            <person name="Grabherr M.G."/>
            <person name="Kodira C.D."/>
            <person name="Kohler A."/>
            <person name="Kuees U."/>
            <person name="Lindquist E.A."/>
            <person name="Lucas S.M."/>
            <person name="Mago R."/>
            <person name="Mauceli E."/>
            <person name="Morin E."/>
            <person name="Murat C."/>
            <person name="Pangilinan J.L."/>
            <person name="Park R."/>
            <person name="Pearson M."/>
            <person name="Quesneville H."/>
            <person name="Rouhier N."/>
            <person name="Sakthikumar S."/>
            <person name="Salamov A.A."/>
            <person name="Schmutz J."/>
            <person name="Selles B."/>
            <person name="Shapiro H."/>
            <person name="Tanguay P."/>
            <person name="Tuskan G.A."/>
            <person name="Henrissat B."/>
            <person name="Van de Peer Y."/>
            <person name="Rouze P."/>
            <person name="Ellis J.G."/>
            <person name="Dodds P.N."/>
            <person name="Schein J.E."/>
            <person name="Zhong S."/>
            <person name="Hamelin R.C."/>
            <person name="Grigoriev I.V."/>
            <person name="Szabo L.J."/>
            <person name="Martin F."/>
        </authorList>
    </citation>
    <scope>NUCLEOTIDE SEQUENCE [LARGE SCALE GENOMIC DNA]</scope>
    <source>
        <strain evidence="8">98AG31 / pathotype 3-4-7</strain>
    </source>
</reference>
<comment type="similarity">
    <text evidence="2">Belongs to the SNF5 family.</text>
</comment>
<dbReference type="GO" id="GO:0000228">
    <property type="term" value="C:nuclear chromosome"/>
    <property type="evidence" value="ECO:0007669"/>
    <property type="project" value="InterPro"/>
</dbReference>
<gene>
    <name evidence="7" type="ORF">MELLADRAFT_29718</name>
</gene>
<feature type="compositionally biased region" description="Basic residues" evidence="6">
    <location>
        <begin position="211"/>
        <end position="220"/>
    </location>
</feature>
<dbReference type="KEGG" id="mlr:MELLADRAFT_29718"/>
<evidence type="ECO:0000256" key="1">
    <source>
        <dbReference type="ARBA" id="ARBA00004123"/>
    </source>
</evidence>
<dbReference type="InterPro" id="IPR006939">
    <property type="entry name" value="SNF5"/>
</dbReference>
<accession>F4REB0</accession>
<feature type="region of interest" description="Disordered" evidence="6">
    <location>
        <begin position="196"/>
        <end position="220"/>
    </location>
</feature>
<proteinExistence type="inferred from homology"/>
<dbReference type="OrthoDB" id="515064at2759"/>
<dbReference type="VEuPathDB" id="FungiDB:MELLADRAFT_29718"/>
<protein>
    <recommendedName>
        <fullName evidence="9">SNF5-domain-containing protein</fullName>
    </recommendedName>
</protein>
<evidence type="ECO:0000256" key="4">
    <source>
        <dbReference type="ARBA" id="ARBA00023163"/>
    </source>
</evidence>
<dbReference type="Pfam" id="PF04855">
    <property type="entry name" value="SNF5"/>
    <property type="match status" value="1"/>
</dbReference>
<dbReference type="GO" id="GO:0006338">
    <property type="term" value="P:chromatin remodeling"/>
    <property type="evidence" value="ECO:0007669"/>
    <property type="project" value="InterPro"/>
</dbReference>
<dbReference type="RefSeq" id="XP_007407659.1">
    <property type="nucleotide sequence ID" value="XM_007407597.1"/>
</dbReference>
<comment type="subcellular location">
    <subcellularLocation>
        <location evidence="1">Nucleus</location>
    </subcellularLocation>
</comment>
<feature type="non-terminal residue" evidence="7">
    <location>
        <position position="1"/>
    </location>
</feature>
<dbReference type="EMBL" id="GL883098">
    <property type="protein sequence ID" value="EGG09299.1"/>
    <property type="molecule type" value="Genomic_DNA"/>
</dbReference>
<keyword evidence="3" id="KW-0805">Transcription regulation</keyword>
<dbReference type="eggNOG" id="KOG1649">
    <property type="taxonomic scope" value="Eukaryota"/>
</dbReference>
<feature type="non-terminal residue" evidence="7">
    <location>
        <position position="220"/>
    </location>
</feature>
<dbReference type="HOGENOM" id="CLU_1258779_0_0_1"/>
<evidence type="ECO:0000256" key="6">
    <source>
        <dbReference type="SAM" id="MobiDB-lite"/>
    </source>
</evidence>
<evidence type="ECO:0000256" key="2">
    <source>
        <dbReference type="ARBA" id="ARBA00010239"/>
    </source>
</evidence>
<dbReference type="GeneID" id="18927072"/>
<keyword evidence="4" id="KW-0804">Transcription</keyword>
<dbReference type="STRING" id="747676.F4REB0"/>
<evidence type="ECO:0000313" key="8">
    <source>
        <dbReference type="Proteomes" id="UP000001072"/>
    </source>
</evidence>
<evidence type="ECO:0008006" key="9">
    <source>
        <dbReference type="Google" id="ProtNLM"/>
    </source>
</evidence>
<evidence type="ECO:0000313" key="7">
    <source>
        <dbReference type="EMBL" id="EGG09299.1"/>
    </source>
</evidence>
<dbReference type="Proteomes" id="UP000001072">
    <property type="component" value="Unassembled WGS sequence"/>
</dbReference>
<sequence>LVPIRLELEHEHWKLRDTFTWNLKVEPVVTPEQFASHLCEDLILPTQHFLPLIATAIKEQLEDYKIHANFHQHQSTKQNEDKKLRIVINLDIISGSVHLSDRFEWEISEPNNSPEEFAEIYINDLGLSGEFKTAVAHSIREQIEIYVKSLALVEHVHGLPVPNDELRYAFLTGITDPMRTAPVADDHTPFLTLLTPDELDRQEKEHDREARRKRRQTRAR</sequence>
<dbReference type="PANTHER" id="PTHR10019">
    <property type="entry name" value="SNF5"/>
    <property type="match status" value="1"/>
</dbReference>
<keyword evidence="5" id="KW-0539">Nucleus</keyword>
<name>F4REB0_MELLP</name>
<dbReference type="AlphaFoldDB" id="F4REB0"/>
<keyword evidence="8" id="KW-1185">Reference proteome</keyword>
<dbReference type="InParanoid" id="F4REB0"/>
<organism evidence="8">
    <name type="scientific">Melampsora larici-populina (strain 98AG31 / pathotype 3-4-7)</name>
    <name type="common">Poplar leaf rust fungus</name>
    <dbReference type="NCBI Taxonomy" id="747676"/>
    <lineage>
        <taxon>Eukaryota</taxon>
        <taxon>Fungi</taxon>
        <taxon>Dikarya</taxon>
        <taxon>Basidiomycota</taxon>
        <taxon>Pucciniomycotina</taxon>
        <taxon>Pucciniomycetes</taxon>
        <taxon>Pucciniales</taxon>
        <taxon>Melampsoraceae</taxon>
        <taxon>Melampsora</taxon>
    </lineage>
</organism>
<feature type="compositionally biased region" description="Basic and acidic residues" evidence="6">
    <location>
        <begin position="198"/>
        <end position="210"/>
    </location>
</feature>
<evidence type="ECO:0000256" key="5">
    <source>
        <dbReference type="ARBA" id="ARBA00023242"/>
    </source>
</evidence>
<evidence type="ECO:0000256" key="3">
    <source>
        <dbReference type="ARBA" id="ARBA00023015"/>
    </source>
</evidence>